<keyword evidence="5" id="KW-0472">Membrane</keyword>
<dbReference type="RefSeq" id="XP_018319286.1">
    <property type="nucleotide sequence ID" value="XM_018463784.1"/>
</dbReference>
<evidence type="ECO:0000256" key="2">
    <source>
        <dbReference type="ARBA" id="ARBA00022475"/>
    </source>
</evidence>
<keyword evidence="10" id="KW-1185">Reference proteome</keyword>
<dbReference type="GeneID" id="108732815"/>
<protein>
    <submittedName>
        <fullName evidence="11">Uncharacterized protein LOC108732815</fullName>
    </submittedName>
</protein>
<evidence type="ECO:0000256" key="5">
    <source>
        <dbReference type="ARBA" id="ARBA00023136"/>
    </source>
</evidence>
<evidence type="ECO:0000256" key="3">
    <source>
        <dbReference type="ARBA" id="ARBA00022622"/>
    </source>
</evidence>
<evidence type="ECO:0000256" key="6">
    <source>
        <dbReference type="ARBA" id="ARBA00023157"/>
    </source>
</evidence>
<accession>A0A1W4W576</accession>
<dbReference type="CDD" id="cd23567">
    <property type="entry name" value="TFP_LU_ECD_LYPD6_like"/>
    <property type="match status" value="1"/>
</dbReference>
<sequence length="193" mass="21882">MLRLSMLLSCIFMTNTALNDRSYRTISFGKREIADDFDKYAVTCYICVNVSDNVICNRFAIDRPCKPGETFCHSLHIMDSKGTTVLVNKKCTTDRECSRTKVGCVEVDNQTMCVSCCDQNYCNVNIPTNNSNAIFDDKITKMRMHAKNLFREREKALTTTIREASGAKRTDILGINQCTLSLLASLSYLFRFS</sequence>
<feature type="signal peptide" evidence="9">
    <location>
        <begin position="1"/>
        <end position="17"/>
    </location>
</feature>
<dbReference type="OrthoDB" id="6149028at2759"/>
<dbReference type="PANTHER" id="PTHR31171">
    <property type="entry name" value="LY6/PLAUR DOMAIN-CONTAINING PROTEIN 6"/>
    <property type="match status" value="1"/>
</dbReference>
<dbReference type="GO" id="GO:0030548">
    <property type="term" value="F:acetylcholine receptor regulator activity"/>
    <property type="evidence" value="ECO:0007669"/>
    <property type="project" value="InterPro"/>
</dbReference>
<comment type="subcellular location">
    <subcellularLocation>
        <location evidence="1">Cell membrane</location>
        <topology evidence="1">Lipid-anchor</topology>
        <topology evidence="1">GPI-anchor</topology>
    </subcellularLocation>
</comment>
<dbReference type="GO" id="GO:0005886">
    <property type="term" value="C:plasma membrane"/>
    <property type="evidence" value="ECO:0007669"/>
    <property type="project" value="UniProtKB-SubCell"/>
</dbReference>
<keyword evidence="8" id="KW-0449">Lipoprotein</keyword>
<feature type="chain" id="PRO_5010731881" evidence="9">
    <location>
        <begin position="18"/>
        <end position="193"/>
    </location>
</feature>
<dbReference type="STRING" id="224129.A0A1W4W576"/>
<dbReference type="InterPro" id="IPR039457">
    <property type="entry name" value="LYPD6-like"/>
</dbReference>
<dbReference type="InterPro" id="IPR045860">
    <property type="entry name" value="Snake_toxin-like_sf"/>
</dbReference>
<gene>
    <name evidence="11" type="primary">LOC108732815</name>
</gene>
<evidence type="ECO:0000256" key="9">
    <source>
        <dbReference type="SAM" id="SignalP"/>
    </source>
</evidence>
<reference evidence="11" key="1">
    <citation type="submission" date="2025-08" db="UniProtKB">
        <authorList>
            <consortium name="RefSeq"/>
        </authorList>
    </citation>
    <scope>IDENTIFICATION</scope>
    <source>
        <tissue evidence="11">Entire body</tissue>
    </source>
</reference>
<dbReference type="Proteomes" id="UP000192223">
    <property type="component" value="Unplaced"/>
</dbReference>
<keyword evidence="7" id="KW-0325">Glycoprotein</keyword>
<evidence type="ECO:0000256" key="8">
    <source>
        <dbReference type="ARBA" id="ARBA00023288"/>
    </source>
</evidence>
<dbReference type="AlphaFoldDB" id="A0A1W4W576"/>
<keyword evidence="3" id="KW-0336">GPI-anchor</keyword>
<proteinExistence type="predicted"/>
<organism evidence="10 11">
    <name type="scientific">Agrilus planipennis</name>
    <name type="common">Emerald ash borer</name>
    <name type="synonym">Agrilus marcopoli</name>
    <dbReference type="NCBI Taxonomy" id="224129"/>
    <lineage>
        <taxon>Eukaryota</taxon>
        <taxon>Metazoa</taxon>
        <taxon>Ecdysozoa</taxon>
        <taxon>Arthropoda</taxon>
        <taxon>Hexapoda</taxon>
        <taxon>Insecta</taxon>
        <taxon>Pterygota</taxon>
        <taxon>Neoptera</taxon>
        <taxon>Endopterygota</taxon>
        <taxon>Coleoptera</taxon>
        <taxon>Polyphaga</taxon>
        <taxon>Elateriformia</taxon>
        <taxon>Buprestoidea</taxon>
        <taxon>Buprestidae</taxon>
        <taxon>Agrilinae</taxon>
        <taxon>Agrilus</taxon>
    </lineage>
</organism>
<keyword evidence="4 9" id="KW-0732">Signal</keyword>
<keyword evidence="2" id="KW-1003">Cell membrane</keyword>
<dbReference type="KEGG" id="apln:108732815"/>
<dbReference type="SUPFAM" id="SSF57302">
    <property type="entry name" value="Snake toxin-like"/>
    <property type="match status" value="1"/>
</dbReference>
<name>A0A1W4W576_AGRPL</name>
<evidence type="ECO:0000313" key="11">
    <source>
        <dbReference type="RefSeq" id="XP_018319286.1"/>
    </source>
</evidence>
<evidence type="ECO:0000313" key="10">
    <source>
        <dbReference type="Proteomes" id="UP000192223"/>
    </source>
</evidence>
<evidence type="ECO:0000256" key="4">
    <source>
        <dbReference type="ARBA" id="ARBA00022729"/>
    </source>
</evidence>
<evidence type="ECO:0000256" key="1">
    <source>
        <dbReference type="ARBA" id="ARBA00004609"/>
    </source>
</evidence>
<evidence type="ECO:0000256" key="7">
    <source>
        <dbReference type="ARBA" id="ARBA00023180"/>
    </source>
</evidence>
<dbReference type="InParanoid" id="A0A1W4W576"/>
<dbReference type="PANTHER" id="PTHR31171:SF3">
    <property type="entry name" value="LY6_PLAUR DOMAIN-CONTAINING PROTEIN 6B"/>
    <property type="match status" value="1"/>
</dbReference>
<keyword evidence="6" id="KW-1015">Disulfide bond</keyword>
<dbReference type="Pfam" id="PF16975">
    <property type="entry name" value="UPAR_LY6_2"/>
    <property type="match status" value="1"/>
</dbReference>
<dbReference type="GO" id="GO:0098552">
    <property type="term" value="C:side of membrane"/>
    <property type="evidence" value="ECO:0007669"/>
    <property type="project" value="UniProtKB-KW"/>
</dbReference>